<comment type="caution">
    <text evidence="1">The sequence shown here is derived from an EMBL/GenBank/DDBJ whole genome shotgun (WGS) entry which is preliminary data.</text>
</comment>
<accession>A0A0F9G7E1</accession>
<organism evidence="1">
    <name type="scientific">marine sediment metagenome</name>
    <dbReference type="NCBI Taxonomy" id="412755"/>
    <lineage>
        <taxon>unclassified sequences</taxon>
        <taxon>metagenomes</taxon>
        <taxon>ecological metagenomes</taxon>
    </lineage>
</organism>
<gene>
    <name evidence="1" type="ORF">LCGC14_1945300</name>
</gene>
<evidence type="ECO:0000313" key="1">
    <source>
        <dbReference type="EMBL" id="KKL86381.1"/>
    </source>
</evidence>
<dbReference type="AlphaFoldDB" id="A0A0F9G7E1"/>
<protein>
    <submittedName>
        <fullName evidence="1">Uncharacterized protein</fullName>
    </submittedName>
</protein>
<name>A0A0F9G7E1_9ZZZZ</name>
<reference evidence="1" key="1">
    <citation type="journal article" date="2015" name="Nature">
        <title>Complex archaea that bridge the gap between prokaryotes and eukaryotes.</title>
        <authorList>
            <person name="Spang A."/>
            <person name="Saw J.H."/>
            <person name="Jorgensen S.L."/>
            <person name="Zaremba-Niedzwiedzka K."/>
            <person name="Martijn J."/>
            <person name="Lind A.E."/>
            <person name="van Eijk R."/>
            <person name="Schleper C."/>
            <person name="Guy L."/>
            <person name="Ettema T.J."/>
        </authorList>
    </citation>
    <scope>NUCLEOTIDE SEQUENCE</scope>
</reference>
<dbReference type="EMBL" id="LAZR01021133">
    <property type="protein sequence ID" value="KKL86381.1"/>
    <property type="molecule type" value="Genomic_DNA"/>
</dbReference>
<proteinExistence type="predicted"/>
<sequence length="68" mass="8125">MEFLNTSRIEVESSTRGELEFISNINLEYNSFRVRFYPMIKQISSEIVRNTNPEGKFFTLLFEIKEIQ</sequence>